<organism evidence="3 4">
    <name type="scientific">Mytilus coruscus</name>
    <name type="common">Sea mussel</name>
    <dbReference type="NCBI Taxonomy" id="42192"/>
    <lineage>
        <taxon>Eukaryota</taxon>
        <taxon>Metazoa</taxon>
        <taxon>Spiralia</taxon>
        <taxon>Lophotrochozoa</taxon>
        <taxon>Mollusca</taxon>
        <taxon>Bivalvia</taxon>
        <taxon>Autobranchia</taxon>
        <taxon>Pteriomorphia</taxon>
        <taxon>Mytilida</taxon>
        <taxon>Mytiloidea</taxon>
        <taxon>Mytilidae</taxon>
        <taxon>Mytilinae</taxon>
        <taxon>Mytilus</taxon>
    </lineage>
</organism>
<protein>
    <recommendedName>
        <fullName evidence="5">Immunoglobulin V-set domain-containing protein</fullName>
    </recommendedName>
</protein>
<dbReference type="AlphaFoldDB" id="A0A6J8EZL9"/>
<feature type="chain" id="PRO_5026941715" description="Immunoglobulin V-set domain-containing protein" evidence="2">
    <location>
        <begin position="25"/>
        <end position="207"/>
    </location>
</feature>
<gene>
    <name evidence="3" type="ORF">MCOR_57065</name>
</gene>
<feature type="signal peptide" evidence="2">
    <location>
        <begin position="1"/>
        <end position="24"/>
    </location>
</feature>
<feature type="region of interest" description="Disordered" evidence="1">
    <location>
        <begin position="180"/>
        <end position="207"/>
    </location>
</feature>
<evidence type="ECO:0000256" key="2">
    <source>
        <dbReference type="SAM" id="SignalP"/>
    </source>
</evidence>
<dbReference type="OrthoDB" id="6158624at2759"/>
<evidence type="ECO:0000313" key="3">
    <source>
        <dbReference type="EMBL" id="CAC5425222.1"/>
    </source>
</evidence>
<dbReference type="EMBL" id="CACVKT020010228">
    <property type="protein sequence ID" value="CAC5425222.1"/>
    <property type="molecule type" value="Genomic_DNA"/>
</dbReference>
<accession>A0A6J8EZL9</accession>
<proteinExistence type="predicted"/>
<dbReference type="InterPro" id="IPR013783">
    <property type="entry name" value="Ig-like_fold"/>
</dbReference>
<feature type="compositionally biased region" description="Basic and acidic residues" evidence="1">
    <location>
        <begin position="189"/>
        <end position="201"/>
    </location>
</feature>
<name>A0A6J8EZL9_MYTCO</name>
<dbReference type="Gene3D" id="2.60.40.10">
    <property type="entry name" value="Immunoglobulins"/>
    <property type="match status" value="1"/>
</dbReference>
<keyword evidence="2" id="KW-0732">Signal</keyword>
<dbReference type="Proteomes" id="UP000507470">
    <property type="component" value="Unassembled WGS sequence"/>
</dbReference>
<evidence type="ECO:0008006" key="5">
    <source>
        <dbReference type="Google" id="ProtNLM"/>
    </source>
</evidence>
<reference evidence="3 4" key="1">
    <citation type="submission" date="2020-06" db="EMBL/GenBank/DDBJ databases">
        <authorList>
            <person name="Li R."/>
            <person name="Bekaert M."/>
        </authorList>
    </citation>
    <scope>NUCLEOTIDE SEQUENCE [LARGE SCALE GENOMIC DNA]</scope>
    <source>
        <strain evidence="4">wild</strain>
    </source>
</reference>
<sequence length="207" mass="23325">MHLTYLYFHIYTLLLIHKPFGSLAAKVSISQNITGLIGNIDIPLTCSFTNDANEKTTKVELFAKNKTDDFDDVRPIAIFELDKPGRLITSGNYLKGRVTLTNITSTSTNATLTFHVLKCEDERDYMCQCEYNDNDGASLPKEKSPPTRISVQESCIKIQRSNVSEVEECIAVTLKHAPAQKNGPRYKKRPETNTRPADQRAENQNLE</sequence>
<keyword evidence="4" id="KW-1185">Reference proteome</keyword>
<evidence type="ECO:0000313" key="4">
    <source>
        <dbReference type="Proteomes" id="UP000507470"/>
    </source>
</evidence>
<evidence type="ECO:0000256" key="1">
    <source>
        <dbReference type="SAM" id="MobiDB-lite"/>
    </source>
</evidence>